<gene>
    <name evidence="1" type="ORF">WJX84_008866</name>
</gene>
<protein>
    <submittedName>
        <fullName evidence="1">Uncharacterized protein</fullName>
    </submittedName>
</protein>
<dbReference type="Proteomes" id="UP001485043">
    <property type="component" value="Unassembled WGS sequence"/>
</dbReference>
<reference evidence="1 2" key="1">
    <citation type="journal article" date="2024" name="Nat. Commun.">
        <title>Phylogenomics reveals the evolutionary origins of lichenization in chlorophyte algae.</title>
        <authorList>
            <person name="Puginier C."/>
            <person name="Libourel C."/>
            <person name="Otte J."/>
            <person name="Skaloud P."/>
            <person name="Haon M."/>
            <person name="Grisel S."/>
            <person name="Petersen M."/>
            <person name="Berrin J.G."/>
            <person name="Delaux P.M."/>
            <person name="Dal Grande F."/>
            <person name="Keller J."/>
        </authorList>
    </citation>
    <scope>NUCLEOTIDE SEQUENCE [LARGE SCALE GENOMIC DNA]</scope>
    <source>
        <strain evidence="1 2">SAG 2523</strain>
    </source>
</reference>
<evidence type="ECO:0000313" key="1">
    <source>
        <dbReference type="EMBL" id="KAK9867110.1"/>
    </source>
</evidence>
<keyword evidence="2" id="KW-1185">Reference proteome</keyword>
<proteinExistence type="predicted"/>
<dbReference type="AlphaFoldDB" id="A0AAW1TEE0"/>
<evidence type="ECO:0000313" key="2">
    <source>
        <dbReference type="Proteomes" id="UP001485043"/>
    </source>
</evidence>
<accession>A0AAW1TEE0</accession>
<comment type="caution">
    <text evidence="1">The sequence shown here is derived from an EMBL/GenBank/DDBJ whole genome shotgun (WGS) entry which is preliminary data.</text>
</comment>
<organism evidence="1 2">
    <name type="scientific">Apatococcus fuscideae</name>
    <dbReference type="NCBI Taxonomy" id="2026836"/>
    <lineage>
        <taxon>Eukaryota</taxon>
        <taxon>Viridiplantae</taxon>
        <taxon>Chlorophyta</taxon>
        <taxon>core chlorophytes</taxon>
        <taxon>Trebouxiophyceae</taxon>
        <taxon>Chlorellales</taxon>
        <taxon>Chlorellaceae</taxon>
        <taxon>Apatococcus</taxon>
    </lineage>
</organism>
<sequence>MGGRGAYPRRIKMSMSQPVLGQGVAQAGGVLFILAGCSRAVDGCGTPCCFQPSQLHPSKQWPRRPSGHMYGCKAARKLRHGPRGCQWLPSSDCAREAAWSWFGHVWCCNCHGRTRHFPRVRRSTDLCHQRHLAGTAWARSKLGAPSGLSPGQDGHRTGWRLQLHPGMCVQLGAQQAAISDLSGGFLLGLSGSPAGIQICKLLANDHLRQTLACLASLAKRVISTHIEDHNNRRRLTQDNATGVEATRQHLRAGEKHYRVIAIWQHFANSMDALWTLLVDYKVHPAMLHSLRKEYKKELLHS</sequence>
<name>A0AAW1TEE0_9CHLO</name>
<dbReference type="EMBL" id="JALJOV010000109">
    <property type="protein sequence ID" value="KAK9867110.1"/>
    <property type="molecule type" value="Genomic_DNA"/>
</dbReference>